<gene>
    <name evidence="3" type="ORF">ABU614_21540</name>
</gene>
<dbReference type="AlphaFoldDB" id="A0AAU8MUH4"/>
<evidence type="ECO:0000256" key="1">
    <source>
        <dbReference type="SAM" id="MobiDB-lite"/>
    </source>
</evidence>
<reference evidence="3" key="1">
    <citation type="submission" date="2024-06" db="EMBL/GenBank/DDBJ databases">
        <authorList>
            <person name="Li S."/>
        </authorList>
    </citation>
    <scope>NUCLEOTIDE SEQUENCE</scope>
    <source>
        <strain evidence="3">SR10</strain>
    </source>
</reference>
<proteinExistence type="predicted"/>
<sequence length="481" mass="52492">MSQMRAEIRPLLEDLARQDGLPPNAVSDLEATIASSLYLQNVMASAIKGGTLKHLAITDAPHEGGRYVGSSRTINLDVDNFNSSQSRSLLAHRDNLAVVLGHEAGHALLADAELRERYKLSYETTDAIRAASRDGTAADLTASVERYLSFTRRNEALAELIGLNSLASRTTGGVAAAFDRDRFLARADPSTPCIENGILAKGIALGEGGIQFTGNKLVSPAVEAVAQCYTDNASSLGQHGDSGYRAYYGGGLMETLYEARREYAKGTTMHVPDIELDLAKLKLDPRKIERAGVDLGGRGNSFDFVDTSAGRREYESVSHTHSGRSLQSTNPREPVARNETPDAPTFRADHPDHPDHPAFDSIRAAVRADGRWDDAQSSNIAAALLREHKADPLSHRLDRVVIGNTTAQGETNVFAVYAPHGDKDPFFTTRVEMNAAAQIPAERNLEQVEQINRRHIQKHHLSEQLDTQIQTQNPTRTLTPY</sequence>
<dbReference type="Pfam" id="PF20410">
    <property type="entry name" value="X-Tfes_XVIPCD"/>
    <property type="match status" value="1"/>
</dbReference>
<evidence type="ECO:0000259" key="2">
    <source>
        <dbReference type="Pfam" id="PF20410"/>
    </source>
</evidence>
<evidence type="ECO:0000313" key="3">
    <source>
        <dbReference type="EMBL" id="XCO74904.1"/>
    </source>
</evidence>
<dbReference type="InterPro" id="IPR046519">
    <property type="entry name" value="X-Tfes_XVIPCD"/>
</dbReference>
<accession>A0AAU8MUH4</accession>
<protein>
    <submittedName>
        <fullName evidence="3">XVIPCD domain-containing protein</fullName>
    </submittedName>
</protein>
<feature type="domain" description="X-Tfes XVIPCD" evidence="2">
    <location>
        <begin position="349"/>
        <end position="450"/>
    </location>
</feature>
<feature type="compositionally biased region" description="Polar residues" evidence="1">
    <location>
        <begin position="319"/>
        <end position="331"/>
    </location>
</feature>
<feature type="region of interest" description="Disordered" evidence="1">
    <location>
        <begin position="313"/>
        <end position="354"/>
    </location>
</feature>
<dbReference type="EMBL" id="CP159925">
    <property type="protein sequence ID" value="XCO74904.1"/>
    <property type="molecule type" value="Genomic_DNA"/>
</dbReference>
<name>A0AAU8MUH4_9GAMM</name>
<dbReference type="RefSeq" id="WP_363797754.1">
    <property type="nucleotide sequence ID" value="NZ_CP159925.1"/>
</dbReference>
<organism evidence="3">
    <name type="scientific">Lysobacter firmicutimachus</name>
    <dbReference type="NCBI Taxonomy" id="1792846"/>
    <lineage>
        <taxon>Bacteria</taxon>
        <taxon>Pseudomonadati</taxon>
        <taxon>Pseudomonadota</taxon>
        <taxon>Gammaproteobacteria</taxon>
        <taxon>Lysobacterales</taxon>
        <taxon>Lysobacteraceae</taxon>
        <taxon>Lysobacter</taxon>
    </lineage>
</organism>